<dbReference type="SUPFAM" id="SSF49562">
    <property type="entry name" value="C2 domain (Calcium/lipid-binding domain, CaLB)"/>
    <property type="match status" value="2"/>
</dbReference>
<keyword evidence="3" id="KW-1185">Reference proteome</keyword>
<feature type="domain" description="C2" evidence="1">
    <location>
        <begin position="80"/>
        <end position="221"/>
    </location>
</feature>
<dbReference type="PROSITE" id="PS50004">
    <property type="entry name" value="C2"/>
    <property type="match status" value="1"/>
</dbReference>
<dbReference type="CDD" id="cd08408">
    <property type="entry name" value="C2B_Synaptotagmin-14_16"/>
    <property type="match status" value="1"/>
</dbReference>
<dbReference type="Gene3D" id="2.60.40.150">
    <property type="entry name" value="C2 domain"/>
    <property type="match status" value="1"/>
</dbReference>
<accession>A0A5N5TEH5</accession>
<dbReference type="AlphaFoldDB" id="A0A5N5TEH5"/>
<organism evidence="2 3">
    <name type="scientific">Armadillidium nasatum</name>
    <dbReference type="NCBI Taxonomy" id="96803"/>
    <lineage>
        <taxon>Eukaryota</taxon>
        <taxon>Metazoa</taxon>
        <taxon>Ecdysozoa</taxon>
        <taxon>Arthropoda</taxon>
        <taxon>Crustacea</taxon>
        <taxon>Multicrustacea</taxon>
        <taxon>Malacostraca</taxon>
        <taxon>Eumalacostraca</taxon>
        <taxon>Peracarida</taxon>
        <taxon>Isopoda</taxon>
        <taxon>Oniscidea</taxon>
        <taxon>Crinocheta</taxon>
        <taxon>Armadillidiidae</taxon>
        <taxon>Armadillidium</taxon>
    </lineage>
</organism>
<dbReference type="Proteomes" id="UP000326759">
    <property type="component" value="Unassembled WGS sequence"/>
</dbReference>
<dbReference type="EMBL" id="SEYY01001893">
    <property type="protein sequence ID" value="KAB7505053.1"/>
    <property type="molecule type" value="Genomic_DNA"/>
</dbReference>
<dbReference type="InterPro" id="IPR043541">
    <property type="entry name" value="SYT14/14L/16"/>
</dbReference>
<dbReference type="PANTHER" id="PTHR46129">
    <property type="entry name" value="SYNAPTOTAGMIN 14, ISOFORM D"/>
    <property type="match status" value="1"/>
</dbReference>
<protein>
    <submittedName>
        <fullName evidence="2">Synaptotagmin-14</fullName>
    </submittedName>
</protein>
<dbReference type="GO" id="GO:0005543">
    <property type="term" value="F:phospholipid binding"/>
    <property type="evidence" value="ECO:0007669"/>
    <property type="project" value="TreeGrafter"/>
</dbReference>
<dbReference type="OrthoDB" id="5978493at2759"/>
<feature type="non-terminal residue" evidence="2">
    <location>
        <position position="1"/>
    </location>
</feature>
<dbReference type="InterPro" id="IPR035892">
    <property type="entry name" value="C2_domain_sf"/>
</dbReference>
<evidence type="ECO:0000313" key="2">
    <source>
        <dbReference type="EMBL" id="KAB7505053.1"/>
    </source>
</evidence>
<sequence length="226" mass="25384">DVNQLGIRLRLCACERMKRERIIGEIIVPLSSVNMGMGNNVWLTLEPRAASMLQHVEERMEVGSLSRSDSSGSTHSAHGGLPELLLGLTYNGTTGRLAVEIVKGSHFRHLDDYRNLNNSRPPDTYVKLSLTSSSGQEIANAKTSVRRGQPSPLFKETFMFQVALFQLPDVTLLVSVYAKRPVKRKDVIGWFSLGLHSSGEEELTHWNMMRDSRGEQISRWHVLLDN</sequence>
<dbReference type="Pfam" id="PF00168">
    <property type="entry name" value="C2"/>
    <property type="match status" value="2"/>
</dbReference>
<name>A0A5N5TEH5_9CRUS</name>
<gene>
    <name evidence="2" type="primary">SYT14</name>
    <name evidence="2" type="ORF">Anas_03943</name>
</gene>
<dbReference type="FunFam" id="2.60.40.150:FF:000062">
    <property type="entry name" value="synaptotagmin-14 isoform X1"/>
    <property type="match status" value="1"/>
</dbReference>
<dbReference type="SMART" id="SM00239">
    <property type="entry name" value="C2"/>
    <property type="match status" value="1"/>
</dbReference>
<reference evidence="2 3" key="1">
    <citation type="journal article" date="2019" name="PLoS Biol.">
        <title>Sex chromosomes control vertical transmission of feminizing Wolbachia symbionts in an isopod.</title>
        <authorList>
            <person name="Becking T."/>
            <person name="Chebbi M.A."/>
            <person name="Giraud I."/>
            <person name="Moumen B."/>
            <person name="Laverre T."/>
            <person name="Caubet Y."/>
            <person name="Peccoud J."/>
            <person name="Gilbert C."/>
            <person name="Cordaux R."/>
        </authorList>
    </citation>
    <scope>NUCLEOTIDE SEQUENCE [LARGE SCALE GENOMIC DNA]</scope>
    <source>
        <strain evidence="2">ANa2</strain>
        <tissue evidence="2">Whole body excluding digestive tract and cuticle</tissue>
    </source>
</reference>
<evidence type="ECO:0000259" key="1">
    <source>
        <dbReference type="PROSITE" id="PS50004"/>
    </source>
</evidence>
<proteinExistence type="predicted"/>
<evidence type="ECO:0000313" key="3">
    <source>
        <dbReference type="Proteomes" id="UP000326759"/>
    </source>
</evidence>
<comment type="caution">
    <text evidence="2">The sequence shown here is derived from an EMBL/GenBank/DDBJ whole genome shotgun (WGS) entry which is preliminary data.</text>
</comment>
<dbReference type="PANTHER" id="PTHR46129:SF2">
    <property type="entry name" value="SYNAPTOTAGMIN 14, ISOFORM D"/>
    <property type="match status" value="1"/>
</dbReference>
<dbReference type="InterPro" id="IPR000008">
    <property type="entry name" value="C2_dom"/>
</dbReference>